<dbReference type="RefSeq" id="WP_191250575.1">
    <property type="nucleotide sequence ID" value="NZ_BNCI01000001.1"/>
</dbReference>
<evidence type="ECO:0000313" key="1">
    <source>
        <dbReference type="EMBL" id="GHF18082.1"/>
    </source>
</evidence>
<dbReference type="EMBL" id="BNCI01000001">
    <property type="protein sequence ID" value="GHF18082.1"/>
    <property type="molecule type" value="Genomic_DNA"/>
</dbReference>
<reference evidence="1" key="2">
    <citation type="submission" date="2020-09" db="EMBL/GenBank/DDBJ databases">
        <authorList>
            <person name="Sun Q."/>
            <person name="Kim S."/>
        </authorList>
    </citation>
    <scope>NUCLEOTIDE SEQUENCE</scope>
    <source>
        <strain evidence="1">KCTC 42590</strain>
    </source>
</reference>
<gene>
    <name evidence="1" type="ORF">GCM10017044_10740</name>
</gene>
<protein>
    <submittedName>
        <fullName evidence="1">Uncharacterized protein</fullName>
    </submittedName>
</protein>
<name>A0A919E686_9PROT</name>
<keyword evidence="2" id="KW-1185">Reference proteome</keyword>
<organism evidence="1 2">
    <name type="scientific">Kordiimonas sediminis</name>
    <dbReference type="NCBI Taxonomy" id="1735581"/>
    <lineage>
        <taxon>Bacteria</taxon>
        <taxon>Pseudomonadati</taxon>
        <taxon>Pseudomonadota</taxon>
        <taxon>Alphaproteobacteria</taxon>
        <taxon>Kordiimonadales</taxon>
        <taxon>Kordiimonadaceae</taxon>
        <taxon>Kordiimonas</taxon>
    </lineage>
</organism>
<evidence type="ECO:0000313" key="2">
    <source>
        <dbReference type="Proteomes" id="UP000630923"/>
    </source>
</evidence>
<proteinExistence type="predicted"/>
<sequence length="214" mass="24676">MENIQTNSAVTSALTHFADELPVWSKSKEGPDRMRASMTVSDRFHTPLTGQPRTIADREVRAHTDDRSCLSDFVEHRLVEATWTLRRLPDKEAGFLYSRRVLWPETVSGPEDYPNGSLSLLEARKHMRLSAAQIDRMEPSLDILRCLPDREDRRIVFWGAWHQDGEQQPRIPWAKVRRSLGSDLSRWTLKRRYQNGLDWLVANILTKVNASAAN</sequence>
<dbReference type="Proteomes" id="UP000630923">
    <property type="component" value="Unassembled WGS sequence"/>
</dbReference>
<accession>A0A919E686</accession>
<dbReference type="AlphaFoldDB" id="A0A919E686"/>
<comment type="caution">
    <text evidence="1">The sequence shown here is derived from an EMBL/GenBank/DDBJ whole genome shotgun (WGS) entry which is preliminary data.</text>
</comment>
<reference evidence="1" key="1">
    <citation type="journal article" date="2014" name="Int. J. Syst. Evol. Microbiol.">
        <title>Complete genome sequence of Corynebacterium casei LMG S-19264T (=DSM 44701T), isolated from a smear-ripened cheese.</title>
        <authorList>
            <consortium name="US DOE Joint Genome Institute (JGI-PGF)"/>
            <person name="Walter F."/>
            <person name="Albersmeier A."/>
            <person name="Kalinowski J."/>
            <person name="Ruckert C."/>
        </authorList>
    </citation>
    <scope>NUCLEOTIDE SEQUENCE</scope>
    <source>
        <strain evidence="1">KCTC 42590</strain>
    </source>
</reference>